<keyword evidence="8" id="KW-0456">Lyase</keyword>
<organism evidence="10 11">
    <name type="scientific">Saccoglossus kowalevskii</name>
    <name type="common">Acorn worm</name>
    <dbReference type="NCBI Taxonomy" id="10224"/>
    <lineage>
        <taxon>Eukaryota</taxon>
        <taxon>Metazoa</taxon>
        <taxon>Hemichordata</taxon>
        <taxon>Enteropneusta</taxon>
        <taxon>Harrimaniidae</taxon>
        <taxon>Saccoglossus</taxon>
    </lineage>
</organism>
<dbReference type="GeneID" id="100370945"/>
<evidence type="ECO:0000256" key="6">
    <source>
        <dbReference type="ARBA" id="ARBA00022833"/>
    </source>
</evidence>
<comment type="cofactor">
    <cofactor evidence="1">
        <name>Zn(2+)</name>
        <dbReference type="ChEBI" id="CHEBI:29105"/>
    </cofactor>
</comment>
<evidence type="ECO:0000256" key="3">
    <source>
        <dbReference type="ARBA" id="ARBA00009164"/>
    </source>
</evidence>
<evidence type="ECO:0000256" key="7">
    <source>
        <dbReference type="ARBA" id="ARBA00023007"/>
    </source>
</evidence>
<keyword evidence="6" id="KW-0862">Zinc</keyword>
<keyword evidence="7" id="KW-0783">Tetrahydrobiopterin biosynthesis</keyword>
<comment type="similarity">
    <text evidence="3">Belongs to the PTPS family.</text>
</comment>
<evidence type="ECO:0000313" key="10">
    <source>
        <dbReference type="Proteomes" id="UP000694865"/>
    </source>
</evidence>
<keyword evidence="10" id="KW-1185">Reference proteome</keyword>
<dbReference type="SUPFAM" id="SSF55620">
    <property type="entry name" value="Tetrahydrobiopterin biosynthesis enzymes-like"/>
    <property type="match status" value="1"/>
</dbReference>
<keyword evidence="5" id="KW-0479">Metal-binding</keyword>
<dbReference type="EC" id="4.2.3.12" evidence="4"/>
<dbReference type="PANTHER" id="PTHR12589:SF7">
    <property type="entry name" value="6-PYRUVOYL TETRAHYDROBIOPTERIN SYNTHASE"/>
    <property type="match status" value="1"/>
</dbReference>
<proteinExistence type="inferred from homology"/>
<dbReference type="RefSeq" id="XP_002733123.1">
    <property type="nucleotide sequence ID" value="XM_002733077.2"/>
</dbReference>
<dbReference type="InterPro" id="IPR038418">
    <property type="entry name" value="6-PTP_synth/QueD_sf"/>
</dbReference>
<evidence type="ECO:0000313" key="11">
    <source>
        <dbReference type="RefSeq" id="XP_002733123.1"/>
    </source>
</evidence>
<dbReference type="Proteomes" id="UP000694865">
    <property type="component" value="Unplaced"/>
</dbReference>
<dbReference type="Pfam" id="PF01242">
    <property type="entry name" value="PTPS"/>
    <property type="match status" value="1"/>
</dbReference>
<evidence type="ECO:0000256" key="8">
    <source>
        <dbReference type="ARBA" id="ARBA00023239"/>
    </source>
</evidence>
<dbReference type="Gene3D" id="3.30.479.10">
    <property type="entry name" value="6-pyruvoyl tetrahydropterin synthase/QueD"/>
    <property type="match status" value="1"/>
</dbReference>
<dbReference type="PANTHER" id="PTHR12589">
    <property type="entry name" value="PYRUVOYL TETRAHYDROBIOPTERIN SYNTHASE"/>
    <property type="match status" value="1"/>
</dbReference>
<reference evidence="11" key="1">
    <citation type="submission" date="2025-08" db="UniProtKB">
        <authorList>
            <consortium name="RefSeq"/>
        </authorList>
    </citation>
    <scope>IDENTIFICATION</scope>
    <source>
        <tissue evidence="11">Testes</tissue>
    </source>
</reference>
<protein>
    <recommendedName>
        <fullName evidence="4">6-pyruvoyltetrahydropterin synthase</fullName>
        <ecNumber evidence="4">4.2.3.12</ecNumber>
    </recommendedName>
</protein>
<accession>A0ABM0GME2</accession>
<evidence type="ECO:0000256" key="9">
    <source>
        <dbReference type="SAM" id="MobiDB-lite"/>
    </source>
</evidence>
<evidence type="ECO:0000256" key="5">
    <source>
        <dbReference type="ARBA" id="ARBA00022723"/>
    </source>
</evidence>
<gene>
    <name evidence="11" type="primary">LOC100370945</name>
</gene>
<evidence type="ECO:0000256" key="2">
    <source>
        <dbReference type="ARBA" id="ARBA00005126"/>
    </source>
</evidence>
<evidence type="ECO:0000256" key="4">
    <source>
        <dbReference type="ARBA" id="ARBA00013100"/>
    </source>
</evidence>
<comment type="pathway">
    <text evidence="2">Cofactor biosynthesis; tetrahydrobiopterin biosynthesis; tetrahydrobiopterin from 7,8-dihydroneopterin triphosphate: step 1/3.</text>
</comment>
<evidence type="ECO:0000256" key="1">
    <source>
        <dbReference type="ARBA" id="ARBA00001947"/>
    </source>
</evidence>
<feature type="region of interest" description="Disordered" evidence="9">
    <location>
        <begin position="1"/>
        <end position="34"/>
    </location>
</feature>
<name>A0ABM0GME2_SACKO</name>
<feature type="compositionally biased region" description="Polar residues" evidence="9">
    <location>
        <begin position="19"/>
        <end position="30"/>
    </location>
</feature>
<dbReference type="InterPro" id="IPR007115">
    <property type="entry name" value="6-PTP_synth/QueD"/>
</dbReference>
<sequence length="142" mass="15914">MSSHVASVDDIEGSFPDRQFNSAKMNNSDDINLPRGSYSTCENPAEFGPDIRVEVVVRSEVDPVRGMSMDNTELQKCMKKAFLEPQEKTVHGDTSQPYCDVVVSTLENVAIFIWQRMEPLMPKGTLYEVTVCDAKNVVCYRG</sequence>